<dbReference type="PANTHER" id="PTHR23514:SF13">
    <property type="entry name" value="INNER MEMBRANE PROTEIN YBJJ"/>
    <property type="match status" value="1"/>
</dbReference>
<evidence type="ECO:0000256" key="2">
    <source>
        <dbReference type="ARBA" id="ARBA00022692"/>
    </source>
</evidence>
<gene>
    <name evidence="7" type="ORF">RM540_01650</name>
</gene>
<dbReference type="RefSeq" id="WP_311661537.1">
    <property type="nucleotide sequence ID" value="NZ_JAVRHT010000002.1"/>
</dbReference>
<dbReference type="Pfam" id="PF07690">
    <property type="entry name" value="MFS_1"/>
    <property type="match status" value="1"/>
</dbReference>
<feature type="domain" description="Major facilitator superfamily (MFS) profile" evidence="6">
    <location>
        <begin position="242"/>
        <end position="422"/>
    </location>
</feature>
<evidence type="ECO:0000256" key="1">
    <source>
        <dbReference type="ARBA" id="ARBA00004141"/>
    </source>
</evidence>
<feature type="transmembrane region" description="Helical" evidence="5">
    <location>
        <begin position="334"/>
        <end position="354"/>
    </location>
</feature>
<keyword evidence="4 5" id="KW-0472">Membrane</keyword>
<dbReference type="PROSITE" id="PS50850">
    <property type="entry name" value="MFS"/>
    <property type="match status" value="1"/>
</dbReference>
<evidence type="ECO:0000259" key="6">
    <source>
        <dbReference type="PROSITE" id="PS50850"/>
    </source>
</evidence>
<name>A0ABU3BMC5_9BACT</name>
<dbReference type="CDD" id="cd17393">
    <property type="entry name" value="MFS_MosC_like"/>
    <property type="match status" value="1"/>
</dbReference>
<evidence type="ECO:0000256" key="3">
    <source>
        <dbReference type="ARBA" id="ARBA00022989"/>
    </source>
</evidence>
<evidence type="ECO:0000313" key="8">
    <source>
        <dbReference type="Proteomes" id="UP001267426"/>
    </source>
</evidence>
<feature type="transmembrane region" description="Helical" evidence="5">
    <location>
        <begin position="193"/>
        <end position="214"/>
    </location>
</feature>
<feature type="transmembrane region" description="Helical" evidence="5">
    <location>
        <begin position="275"/>
        <end position="296"/>
    </location>
</feature>
<feature type="transmembrane region" description="Helical" evidence="5">
    <location>
        <begin position="234"/>
        <end position="255"/>
    </location>
</feature>
<keyword evidence="3 5" id="KW-1133">Transmembrane helix</keyword>
<feature type="transmembrane region" description="Helical" evidence="5">
    <location>
        <begin position="308"/>
        <end position="328"/>
    </location>
</feature>
<protein>
    <submittedName>
        <fullName evidence="7">MFS transporter</fullName>
    </submittedName>
</protein>
<keyword evidence="8" id="KW-1185">Reference proteome</keyword>
<accession>A0ABU3BMC5</accession>
<feature type="transmembrane region" description="Helical" evidence="5">
    <location>
        <begin position="393"/>
        <end position="415"/>
    </location>
</feature>
<organism evidence="7 8">
    <name type="scientific">Rubrivirga litoralis</name>
    <dbReference type="NCBI Taxonomy" id="3075598"/>
    <lineage>
        <taxon>Bacteria</taxon>
        <taxon>Pseudomonadati</taxon>
        <taxon>Rhodothermota</taxon>
        <taxon>Rhodothermia</taxon>
        <taxon>Rhodothermales</taxon>
        <taxon>Rubricoccaceae</taxon>
        <taxon>Rubrivirga</taxon>
    </lineage>
</organism>
<dbReference type="InterPro" id="IPR020846">
    <property type="entry name" value="MFS_dom"/>
</dbReference>
<dbReference type="EMBL" id="JAVRHT010000002">
    <property type="protein sequence ID" value="MDT0630438.1"/>
    <property type="molecule type" value="Genomic_DNA"/>
</dbReference>
<keyword evidence="2 5" id="KW-0812">Transmembrane</keyword>
<dbReference type="InterPro" id="IPR011701">
    <property type="entry name" value="MFS"/>
</dbReference>
<dbReference type="InterPro" id="IPR051788">
    <property type="entry name" value="MFS_Transporter"/>
</dbReference>
<reference evidence="7 8" key="1">
    <citation type="submission" date="2023-09" db="EMBL/GenBank/DDBJ databases">
        <authorList>
            <person name="Rey-Velasco X."/>
        </authorList>
    </citation>
    <scope>NUCLEOTIDE SEQUENCE [LARGE SCALE GENOMIC DNA]</scope>
    <source>
        <strain evidence="7 8">F394</strain>
    </source>
</reference>
<feature type="transmembrane region" description="Helical" evidence="5">
    <location>
        <begin position="75"/>
        <end position="100"/>
    </location>
</feature>
<evidence type="ECO:0000313" key="7">
    <source>
        <dbReference type="EMBL" id="MDT0630438.1"/>
    </source>
</evidence>
<dbReference type="PANTHER" id="PTHR23514">
    <property type="entry name" value="BYPASS OF STOP CODON PROTEIN 6"/>
    <property type="match status" value="1"/>
</dbReference>
<feature type="transmembrane region" description="Helical" evidence="5">
    <location>
        <begin position="366"/>
        <end position="387"/>
    </location>
</feature>
<dbReference type="InterPro" id="IPR036259">
    <property type="entry name" value="MFS_trans_sf"/>
</dbReference>
<feature type="transmembrane region" description="Helical" evidence="5">
    <location>
        <begin position="107"/>
        <end position="125"/>
    </location>
</feature>
<dbReference type="SUPFAM" id="SSF103473">
    <property type="entry name" value="MFS general substrate transporter"/>
    <property type="match status" value="1"/>
</dbReference>
<comment type="subcellular location">
    <subcellularLocation>
        <location evidence="1">Membrane</location>
        <topology evidence="1">Multi-pass membrane protein</topology>
    </subcellularLocation>
</comment>
<feature type="transmembrane region" description="Helical" evidence="5">
    <location>
        <begin position="164"/>
        <end position="187"/>
    </location>
</feature>
<dbReference type="Proteomes" id="UP001267426">
    <property type="component" value="Unassembled WGS sequence"/>
</dbReference>
<proteinExistence type="predicted"/>
<comment type="caution">
    <text evidence="7">The sequence shown here is derived from an EMBL/GenBank/DDBJ whole genome shotgun (WGS) entry which is preliminary data.</text>
</comment>
<sequence>MAPRGGSQAGGVGSWRRPALLRRHPARASIALVPRFLATPRLRSAALPFAANGVLYGTWAARIPEIQAQAELSEGALGLALLGSAVGLVVSASVAGALVGRFGAHRVTLAGLALFAAVVVGPGLATSFAGLAFALALVGLTSGLTDVAMNAWATDVEAAEGATVLGACHGMFSLGGMAGAGLGALAAAYDLPLALHFGASGAAFAGGALAQGWAARSTPPDTLSGARGGAAGPVVALPVGPVAGLAALAFCGLIIEGAMADWSAVYLRRGLGASAETAALGFAVFSASMAAARFAADALTARVGSRRLVRVGAFAGAGGLALCVAAPAVGGAVAGFTVVGLGFAAVVPTLFRAAARAPGLGAGRGIAAVTTTGYAGFLAGPPALGFVAEAAGLRVAFALLIVLALAVALGAGPAFRAAAPER</sequence>
<evidence type="ECO:0000256" key="4">
    <source>
        <dbReference type="ARBA" id="ARBA00023136"/>
    </source>
</evidence>
<dbReference type="Gene3D" id="1.20.1250.20">
    <property type="entry name" value="MFS general substrate transporter like domains"/>
    <property type="match status" value="2"/>
</dbReference>
<evidence type="ECO:0000256" key="5">
    <source>
        <dbReference type="SAM" id="Phobius"/>
    </source>
</evidence>